<dbReference type="InterPro" id="IPR045886">
    <property type="entry name" value="ThiF/MoeB/HesA"/>
</dbReference>
<name>A0A7I7K2F5_9MYCO</name>
<organism evidence="3 4">
    <name type="scientific">Mycolicibacterium duvalii</name>
    <dbReference type="NCBI Taxonomy" id="39688"/>
    <lineage>
        <taxon>Bacteria</taxon>
        <taxon>Bacillati</taxon>
        <taxon>Actinomycetota</taxon>
        <taxon>Actinomycetes</taxon>
        <taxon>Mycobacteriales</taxon>
        <taxon>Mycobacteriaceae</taxon>
        <taxon>Mycolicibacterium</taxon>
    </lineage>
</organism>
<gene>
    <name evidence="3" type="ORF">MDUV_25310</name>
</gene>
<dbReference type="OrthoDB" id="5149792at2"/>
<feature type="region of interest" description="Disordered" evidence="1">
    <location>
        <begin position="354"/>
        <end position="375"/>
    </location>
</feature>
<proteinExistence type="predicted"/>
<feature type="region of interest" description="Disordered" evidence="1">
    <location>
        <begin position="1"/>
        <end position="26"/>
    </location>
</feature>
<feature type="domain" description="THIF-type NAD/FAD binding fold" evidence="2">
    <location>
        <begin position="102"/>
        <end position="241"/>
    </location>
</feature>
<dbReference type="Proteomes" id="UP000467006">
    <property type="component" value="Chromosome"/>
</dbReference>
<evidence type="ECO:0000313" key="4">
    <source>
        <dbReference type="Proteomes" id="UP000467006"/>
    </source>
</evidence>
<dbReference type="SUPFAM" id="SSF55469">
    <property type="entry name" value="FMN-dependent nitroreductase-like"/>
    <property type="match status" value="1"/>
</dbReference>
<accession>A0A7I7K2F5</accession>
<dbReference type="KEGG" id="mdu:MDUV_25310"/>
<dbReference type="EMBL" id="AP022563">
    <property type="protein sequence ID" value="BBX17671.1"/>
    <property type="molecule type" value="Genomic_DNA"/>
</dbReference>
<protein>
    <recommendedName>
        <fullName evidence="2">THIF-type NAD/FAD binding fold domain-containing protein</fullName>
    </recommendedName>
</protein>
<dbReference type="Pfam" id="PF00899">
    <property type="entry name" value="ThiF"/>
    <property type="match status" value="1"/>
</dbReference>
<sequence>MTFEHSRSNPADATDQDRNATSAVILDPDHDPDARVIASLRADPRIEVFDRTAEQAAALRGLLPAPEAAILDEPHRWAYYPWRRTLIGILGPRGYARTRIDRNRNLVTIDEHRRLEALRVGVVGLSVGHAIAHTLAMQGLCGHLRLADFDDLELTNLNRVPATVFDLGLNKATVAARRIAEVDPYLDVEVFDAGLTADNLDAFLDGLDIVVEECDSLDVKALVRHGARARGIPVVMASSDRGLIDVERFDIDAQRPLFHGLLGDVDLAELSALDGRQKIPHVLRILDATSLSPRGAASLVEVGQTLATWPQLAGDVLVGAAAVAEAVRRVGLAEPLSSGRVRIDVASSLQSLTDPASAPAVGHRSPPDHPVPTPETAAQAMALAANRAPSGGNAQPWHIETTARAVTVRLAAEYSGTLDIGLRGSAVAVGAAVFNARVAAAAHGVLGGVHFTEDHRDPLRADIRLGHGHDADLAAMYPALASRETNRHRGAREVLSDGVAAALRAAAQREGVSVHILSTPAELTAAGEIIGAADRIRYLTPALHADMVSELRWPGDEPHDSGIDIASLELPPAELATLDVLRRGDVMAMLAQWDAGAVLAADTGSRIAQSSALAVLTVDDRSLTGYARGGCGAEALWITAHQSGWAVQPVSPAFLYAHDDDELVALAPTFGPELAELRSRFRHLTATAPDRGLVLLLRLTKAPPTSVRSRRRPLNLGVAPVF</sequence>
<dbReference type="GO" id="GO:0016491">
    <property type="term" value="F:oxidoreductase activity"/>
    <property type="evidence" value="ECO:0007669"/>
    <property type="project" value="InterPro"/>
</dbReference>
<evidence type="ECO:0000256" key="1">
    <source>
        <dbReference type="SAM" id="MobiDB-lite"/>
    </source>
</evidence>
<evidence type="ECO:0000313" key="3">
    <source>
        <dbReference type="EMBL" id="BBX17671.1"/>
    </source>
</evidence>
<dbReference type="GO" id="GO:0061503">
    <property type="term" value="F:tRNA threonylcarbamoyladenosine dehydratase"/>
    <property type="evidence" value="ECO:0007669"/>
    <property type="project" value="TreeGrafter"/>
</dbReference>
<dbReference type="AlphaFoldDB" id="A0A7I7K2F5"/>
<dbReference type="GO" id="GO:0008641">
    <property type="term" value="F:ubiquitin-like modifier activating enzyme activity"/>
    <property type="evidence" value="ECO:0007669"/>
    <property type="project" value="InterPro"/>
</dbReference>
<dbReference type="InterPro" id="IPR000594">
    <property type="entry name" value="ThiF_NAD_FAD-bd"/>
</dbReference>
<dbReference type="InterPro" id="IPR035985">
    <property type="entry name" value="Ubiquitin-activating_enz"/>
</dbReference>
<dbReference type="GO" id="GO:0061504">
    <property type="term" value="P:cyclic threonylcarbamoyladenosine biosynthetic process"/>
    <property type="evidence" value="ECO:0007669"/>
    <property type="project" value="TreeGrafter"/>
</dbReference>
<reference evidence="3 4" key="1">
    <citation type="journal article" date="2019" name="Emerg. Microbes Infect.">
        <title>Comprehensive subspecies identification of 175 nontuberculous mycobacteria species based on 7547 genomic profiles.</title>
        <authorList>
            <person name="Matsumoto Y."/>
            <person name="Kinjo T."/>
            <person name="Motooka D."/>
            <person name="Nabeya D."/>
            <person name="Jung N."/>
            <person name="Uechi K."/>
            <person name="Horii T."/>
            <person name="Iida T."/>
            <person name="Fujita J."/>
            <person name="Nakamura S."/>
        </authorList>
    </citation>
    <scope>NUCLEOTIDE SEQUENCE [LARGE SCALE GENOMIC DNA]</scope>
    <source>
        <strain evidence="3 4">JCM 6396</strain>
    </source>
</reference>
<dbReference type="RefSeq" id="WP_098004926.1">
    <property type="nucleotide sequence ID" value="NZ_AP022563.1"/>
</dbReference>
<dbReference type="SUPFAM" id="SSF69572">
    <property type="entry name" value="Activating enzymes of the ubiquitin-like proteins"/>
    <property type="match status" value="1"/>
</dbReference>
<dbReference type="PANTHER" id="PTHR43267">
    <property type="entry name" value="TRNA THREONYLCARBAMOYLADENOSINE DEHYDRATASE"/>
    <property type="match status" value="1"/>
</dbReference>
<dbReference type="PANTHER" id="PTHR43267:SF3">
    <property type="entry name" value="THIF PROTEIN"/>
    <property type="match status" value="1"/>
</dbReference>
<dbReference type="NCBIfam" id="NF005901">
    <property type="entry name" value="PRK07877.1"/>
    <property type="match status" value="1"/>
</dbReference>
<evidence type="ECO:0000259" key="2">
    <source>
        <dbReference type="Pfam" id="PF00899"/>
    </source>
</evidence>
<dbReference type="InterPro" id="IPR000415">
    <property type="entry name" value="Nitroreductase-like"/>
</dbReference>
<dbReference type="CDD" id="cd01483">
    <property type="entry name" value="E1_enzyme_family"/>
    <property type="match status" value="1"/>
</dbReference>
<dbReference type="Gene3D" id="3.40.109.10">
    <property type="entry name" value="NADH Oxidase"/>
    <property type="match status" value="1"/>
</dbReference>
<keyword evidence="4" id="KW-1185">Reference proteome</keyword>
<dbReference type="Gene3D" id="3.40.50.720">
    <property type="entry name" value="NAD(P)-binding Rossmann-like Domain"/>
    <property type="match status" value="1"/>
</dbReference>